<feature type="transmembrane region" description="Helical" evidence="1">
    <location>
        <begin position="70"/>
        <end position="88"/>
    </location>
</feature>
<dbReference type="RefSeq" id="WP_111169924.1">
    <property type="nucleotide sequence ID" value="NZ_POUA01000231.1"/>
</dbReference>
<keyword evidence="3" id="KW-1185">Reference proteome</keyword>
<proteinExistence type="predicted"/>
<keyword evidence="1" id="KW-1133">Transmembrane helix</keyword>
<feature type="transmembrane region" description="Helical" evidence="1">
    <location>
        <begin position="94"/>
        <end position="116"/>
    </location>
</feature>
<gene>
    <name evidence="2" type="ORF">C1I98_25250</name>
</gene>
<name>A0A2W2GTH4_9ACTN</name>
<evidence type="ECO:0000313" key="3">
    <source>
        <dbReference type="Proteomes" id="UP000248544"/>
    </source>
</evidence>
<accession>A0A2W2GTH4</accession>
<protein>
    <submittedName>
        <fullName evidence="2">Uncharacterized protein</fullName>
    </submittedName>
</protein>
<evidence type="ECO:0000256" key="1">
    <source>
        <dbReference type="SAM" id="Phobius"/>
    </source>
</evidence>
<keyword evidence="1" id="KW-0812">Transmembrane</keyword>
<sequence>MKTVIWSLRVLTTVHLLGVLGQGVLAGMFVTGDVDMLTLHSDNALYTHVLSILLTVAAVLVWRPGRGPSWPAWAGGALVVVETVQIVLGQDRRLALHMPLGMLIFGVSLMVTLWSWRWRGAAR</sequence>
<organism evidence="2 3">
    <name type="scientific">Spongiactinospora gelatinilytica</name>
    <dbReference type="NCBI Taxonomy" id="2666298"/>
    <lineage>
        <taxon>Bacteria</taxon>
        <taxon>Bacillati</taxon>
        <taxon>Actinomycetota</taxon>
        <taxon>Actinomycetes</taxon>
        <taxon>Streptosporangiales</taxon>
        <taxon>Streptosporangiaceae</taxon>
        <taxon>Spongiactinospora</taxon>
    </lineage>
</organism>
<reference evidence="2 3" key="1">
    <citation type="submission" date="2018-01" db="EMBL/GenBank/DDBJ databases">
        <title>Draft genome sequence of Sphaerisporangium sp. 7K107.</title>
        <authorList>
            <person name="Sahin N."/>
            <person name="Saygin H."/>
            <person name="Ay H."/>
        </authorList>
    </citation>
    <scope>NUCLEOTIDE SEQUENCE [LARGE SCALE GENOMIC DNA]</scope>
    <source>
        <strain evidence="2 3">7K107</strain>
    </source>
</reference>
<feature type="transmembrane region" description="Helical" evidence="1">
    <location>
        <begin position="45"/>
        <end position="63"/>
    </location>
</feature>
<evidence type="ECO:0000313" key="2">
    <source>
        <dbReference type="EMBL" id="PZG37497.1"/>
    </source>
</evidence>
<dbReference type="EMBL" id="POUA01000231">
    <property type="protein sequence ID" value="PZG37497.1"/>
    <property type="molecule type" value="Genomic_DNA"/>
</dbReference>
<comment type="caution">
    <text evidence="2">The sequence shown here is derived from an EMBL/GenBank/DDBJ whole genome shotgun (WGS) entry which is preliminary data.</text>
</comment>
<dbReference type="AlphaFoldDB" id="A0A2W2GTH4"/>
<keyword evidence="1" id="KW-0472">Membrane</keyword>
<dbReference type="Proteomes" id="UP000248544">
    <property type="component" value="Unassembled WGS sequence"/>
</dbReference>